<dbReference type="EMBL" id="JARLKY010000116">
    <property type="protein sequence ID" value="MEC0232228.1"/>
    <property type="molecule type" value="Genomic_DNA"/>
</dbReference>
<dbReference type="RefSeq" id="WP_326076377.1">
    <property type="nucleotide sequence ID" value="NZ_JARLKY010000116.1"/>
</dbReference>
<dbReference type="Gene3D" id="3.90.550.10">
    <property type="entry name" value="Spore Coat Polysaccharide Biosynthesis Protein SpsA, Chain A"/>
    <property type="match status" value="1"/>
</dbReference>
<keyword evidence="4" id="KW-1185">Reference proteome</keyword>
<comment type="caution">
    <text evidence="3">The sequence shown here is derived from an EMBL/GenBank/DDBJ whole genome shotgun (WGS) entry which is preliminary data.</text>
</comment>
<protein>
    <submittedName>
        <fullName evidence="3">Glycosyltransferase family 2 protein</fullName>
    </submittedName>
</protein>
<accession>A0ABU6GHP0</accession>
<feature type="domain" description="Glycosyltransferase 2-like" evidence="2">
    <location>
        <begin position="128"/>
        <end position="253"/>
    </location>
</feature>
<evidence type="ECO:0000259" key="2">
    <source>
        <dbReference type="Pfam" id="PF00535"/>
    </source>
</evidence>
<dbReference type="Pfam" id="PF00535">
    <property type="entry name" value="Glycos_transf_2"/>
    <property type="match status" value="1"/>
</dbReference>
<dbReference type="InterPro" id="IPR029044">
    <property type="entry name" value="Nucleotide-diphossugar_trans"/>
</dbReference>
<proteinExistence type="predicted"/>
<evidence type="ECO:0000313" key="3">
    <source>
        <dbReference type="EMBL" id="MEC0232228.1"/>
    </source>
</evidence>
<organism evidence="3 4">
    <name type="scientific">Paenibacillus alba</name>
    <dbReference type="NCBI Taxonomy" id="1197127"/>
    <lineage>
        <taxon>Bacteria</taxon>
        <taxon>Bacillati</taxon>
        <taxon>Bacillota</taxon>
        <taxon>Bacilli</taxon>
        <taxon>Bacillales</taxon>
        <taxon>Paenibacillaceae</taxon>
        <taxon>Paenibacillus</taxon>
    </lineage>
</organism>
<dbReference type="Proteomes" id="UP001338137">
    <property type="component" value="Unassembled WGS sequence"/>
</dbReference>
<evidence type="ECO:0000256" key="1">
    <source>
        <dbReference type="SAM" id="MobiDB-lite"/>
    </source>
</evidence>
<dbReference type="CDD" id="cd00761">
    <property type="entry name" value="Glyco_tranf_GTA_type"/>
    <property type="match status" value="1"/>
</dbReference>
<reference evidence="3 4" key="1">
    <citation type="submission" date="2023-03" db="EMBL/GenBank/DDBJ databases">
        <title>Bacillus Genome Sequencing.</title>
        <authorList>
            <person name="Dunlap C."/>
        </authorList>
    </citation>
    <scope>NUCLEOTIDE SEQUENCE [LARGE SCALE GENOMIC DNA]</scope>
    <source>
        <strain evidence="3 4">BD-533</strain>
    </source>
</reference>
<evidence type="ECO:0000313" key="4">
    <source>
        <dbReference type="Proteomes" id="UP001338137"/>
    </source>
</evidence>
<sequence length="371" mass="41403">MKPNIKKRSPQPQPAAIKKNRIPSKPSLSRLRTKPAPKKRSKTQVYWRNWGSKAGQEDALKHDITKEAYQKKALNQLWVKRATSELLHANALSYEAASKGYVHGYCKAAKLPIPDWVLMPTAGSVGAIVSVMNEERTIVRVLEQLNRLPLDEIIIIVNGSSDRTLERVKAHSHALIVHYPEPLGHDVGRAIGAKLSHSDILIFLDGDFVVGAEKLLPFISSIERGHDLALNNITPYLPPFSQWDSVTMMKRFLNVSMKRPDLNANSLTAVPHALSRNALQHMGYAELMVPPKAQVNAIMGGLRITAPASINVVSVNRIRKINMGRNNPVARMIIGDHVEALQFAMKSKGERIVFPDIIRKRKFLEGEVSCR</sequence>
<dbReference type="InterPro" id="IPR001173">
    <property type="entry name" value="Glyco_trans_2-like"/>
</dbReference>
<dbReference type="SUPFAM" id="SSF53448">
    <property type="entry name" value="Nucleotide-diphospho-sugar transferases"/>
    <property type="match status" value="1"/>
</dbReference>
<name>A0ABU6GHP0_9BACL</name>
<feature type="region of interest" description="Disordered" evidence="1">
    <location>
        <begin position="1"/>
        <end position="44"/>
    </location>
</feature>
<feature type="compositionally biased region" description="Basic residues" evidence="1">
    <location>
        <begin position="31"/>
        <end position="42"/>
    </location>
</feature>
<gene>
    <name evidence="3" type="ORF">P4I72_34530</name>
</gene>